<dbReference type="AlphaFoldDB" id="A0A9N9B9Y7"/>
<evidence type="ECO:0000313" key="1">
    <source>
        <dbReference type="EMBL" id="CAG8560553.1"/>
    </source>
</evidence>
<reference evidence="1" key="1">
    <citation type="submission" date="2021-06" db="EMBL/GenBank/DDBJ databases">
        <authorList>
            <person name="Kallberg Y."/>
            <person name="Tangrot J."/>
            <person name="Rosling A."/>
        </authorList>
    </citation>
    <scope>NUCLEOTIDE SEQUENCE</scope>
    <source>
        <strain evidence="1">MA453B</strain>
    </source>
</reference>
<dbReference type="EMBL" id="CAJVPY010002435">
    <property type="protein sequence ID" value="CAG8560553.1"/>
    <property type="molecule type" value="Genomic_DNA"/>
</dbReference>
<comment type="caution">
    <text evidence="1">The sequence shown here is derived from an EMBL/GenBank/DDBJ whole genome shotgun (WGS) entry which is preliminary data.</text>
</comment>
<keyword evidence="2" id="KW-1185">Reference proteome</keyword>
<gene>
    <name evidence="1" type="ORF">DERYTH_LOCUS5716</name>
</gene>
<evidence type="ECO:0000313" key="2">
    <source>
        <dbReference type="Proteomes" id="UP000789405"/>
    </source>
</evidence>
<proteinExistence type="predicted"/>
<name>A0A9N9B9Y7_9GLOM</name>
<organism evidence="1 2">
    <name type="scientific">Dentiscutata erythropus</name>
    <dbReference type="NCBI Taxonomy" id="1348616"/>
    <lineage>
        <taxon>Eukaryota</taxon>
        <taxon>Fungi</taxon>
        <taxon>Fungi incertae sedis</taxon>
        <taxon>Mucoromycota</taxon>
        <taxon>Glomeromycotina</taxon>
        <taxon>Glomeromycetes</taxon>
        <taxon>Diversisporales</taxon>
        <taxon>Gigasporaceae</taxon>
        <taxon>Dentiscutata</taxon>
    </lineage>
</organism>
<sequence length="63" mass="6938">MTKNLYVTTKSLLWATREPTIKDKELTPNIKDKKLTAMTLTTITTASNVTTSAAIHDSNATKN</sequence>
<dbReference type="Proteomes" id="UP000789405">
    <property type="component" value="Unassembled WGS sequence"/>
</dbReference>
<protein>
    <submittedName>
        <fullName evidence="1">28554_t:CDS:1</fullName>
    </submittedName>
</protein>
<accession>A0A9N9B9Y7</accession>